<dbReference type="SUPFAM" id="SSF49599">
    <property type="entry name" value="TRAF domain-like"/>
    <property type="match status" value="1"/>
</dbReference>
<keyword evidence="2" id="KW-0675">Receptor</keyword>
<reference evidence="2" key="1">
    <citation type="submission" date="2014-03" db="EMBL/GenBank/DDBJ databases">
        <title>The sialotranscriptome of Amblyomma triste, Amblyomma parvum and Amblyomma cajennense ticks, uncovered by 454-based RNA-seq.</title>
        <authorList>
            <person name="Garcia G.R."/>
            <person name="Gardinassi L.G."/>
            <person name="Ribeiro J.M."/>
            <person name="Anatriello E."/>
            <person name="Ferreira B.R."/>
            <person name="Moreira H.N."/>
            <person name="Mafra C."/>
            <person name="Olegario M.M."/>
            <person name="Szabo P.J."/>
            <person name="Miranda-Santos I.K."/>
            <person name="Maruyama S.R."/>
        </authorList>
    </citation>
    <scope>NUCLEOTIDE SEQUENCE</scope>
    <source>
        <strain evidence="2">Mato Grasso do Sul</strain>
        <tissue evidence="2">Salivary glands</tissue>
    </source>
</reference>
<accession>A0A023GAC8</accession>
<sequence>ESNNAMCPVDHVVPRPSDPFASACEFVVKGIKSLQERAPSTVWAEYISERVYLRGYSISPAIGINVSGYLKGVIWLHKGDMDDVVQWPFKTAIKFTALHPKRGMERQLRRSNPGWLVFKRPQEEREQQRFWSYADFPLEELIRDGYAEDDQLRVKFELLP</sequence>
<name>A0A023GAC8_AMBTT</name>
<protein>
    <submittedName>
        <fullName evidence="2">Putative tumor necrosis factor receptor-associated factor</fullName>
    </submittedName>
</protein>
<dbReference type="EMBL" id="GBBM01005788">
    <property type="protein sequence ID" value="JAC29630.1"/>
    <property type="molecule type" value="mRNA"/>
</dbReference>
<proteinExistence type="evidence at transcript level"/>
<dbReference type="Gene3D" id="2.60.210.10">
    <property type="entry name" value="Apoptosis, Tumor Necrosis Factor Receptor Associated Protein 2, Chain A"/>
    <property type="match status" value="1"/>
</dbReference>
<dbReference type="Pfam" id="PF21355">
    <property type="entry name" value="TRAF-mep_MATH"/>
    <property type="match status" value="1"/>
</dbReference>
<feature type="non-terminal residue" evidence="2">
    <location>
        <position position="1"/>
    </location>
</feature>
<dbReference type="AlphaFoldDB" id="A0A023GAC8"/>
<dbReference type="InterPro" id="IPR049342">
    <property type="entry name" value="TRAF1-6_MATH_dom"/>
</dbReference>
<organism evidence="2">
    <name type="scientific">Amblyomma triste</name>
    <name type="common">Neotropical tick</name>
    <dbReference type="NCBI Taxonomy" id="251400"/>
    <lineage>
        <taxon>Eukaryota</taxon>
        <taxon>Metazoa</taxon>
        <taxon>Ecdysozoa</taxon>
        <taxon>Arthropoda</taxon>
        <taxon>Chelicerata</taxon>
        <taxon>Arachnida</taxon>
        <taxon>Acari</taxon>
        <taxon>Parasitiformes</taxon>
        <taxon>Ixodida</taxon>
        <taxon>Ixodoidea</taxon>
        <taxon>Ixodidae</taxon>
        <taxon>Amblyomminae</taxon>
        <taxon>Amblyomma</taxon>
    </lineage>
</organism>
<dbReference type="InterPro" id="IPR008974">
    <property type="entry name" value="TRAF-like"/>
</dbReference>
<feature type="domain" description="TRAF1-6 MATH" evidence="1">
    <location>
        <begin position="68"/>
        <end position="155"/>
    </location>
</feature>
<evidence type="ECO:0000259" key="1">
    <source>
        <dbReference type="Pfam" id="PF21355"/>
    </source>
</evidence>
<evidence type="ECO:0000313" key="2">
    <source>
        <dbReference type="EMBL" id="JAC29630.1"/>
    </source>
</evidence>